<dbReference type="InterPro" id="IPR011016">
    <property type="entry name" value="Znf_RING-CH"/>
</dbReference>
<dbReference type="InterPro" id="IPR013083">
    <property type="entry name" value="Znf_RING/FYVE/PHD"/>
</dbReference>
<keyword evidence="1" id="KW-0479">Metal-binding</keyword>
<sequence>MILTTCAACAKSIDHDAPAHCVNCQTRYCSDRCERYDRRRGGHGKICGAIASGGGAEQHHANQKYDEAVADAVEICAYDTEGQTCFICMDGDAEEGLVRGCACRGAAGFVHVSCLARQAQVLVAEAEERDLDDDAFNARWRRWEKCGLCEQKYHGVVRCALGWACWKTYVGRPEEDWARRMAMSVVGNGLYHEGHYADALVVQEAELSMLRRLDDTDFVNILAVQNNLAGTYQYLGQSEQALQLKRDVYSGYVKLKGEESRNTMVAANNYANGLLVLRRFEEAKALLRKILPVARRVLGESDTLKLTMRKIYAMVLHKDDDATLDDLREAVNTLEELERTARRVLGDVHPITEGMEDELQDAQDALYARGLP</sequence>
<evidence type="ECO:0000313" key="6">
    <source>
        <dbReference type="Proteomes" id="UP000789595"/>
    </source>
</evidence>
<dbReference type="Gene3D" id="3.30.40.10">
    <property type="entry name" value="Zinc/RING finger domain, C3HC4 (zinc finger)"/>
    <property type="match status" value="1"/>
</dbReference>
<dbReference type="SUPFAM" id="SSF48452">
    <property type="entry name" value="TPR-like"/>
    <property type="match status" value="1"/>
</dbReference>
<evidence type="ECO:0000313" key="5">
    <source>
        <dbReference type="EMBL" id="CAH0375193.1"/>
    </source>
</evidence>
<keyword evidence="2" id="KW-0863">Zinc-finger</keyword>
<keyword evidence="6" id="KW-1185">Reference proteome</keyword>
<evidence type="ECO:0000256" key="1">
    <source>
        <dbReference type="ARBA" id="ARBA00022723"/>
    </source>
</evidence>
<dbReference type="SMART" id="SM00744">
    <property type="entry name" value="RINGv"/>
    <property type="match status" value="1"/>
</dbReference>
<feature type="domain" description="RING-CH-type" evidence="4">
    <location>
        <begin position="77"/>
        <end position="156"/>
    </location>
</feature>
<evidence type="ECO:0000256" key="3">
    <source>
        <dbReference type="ARBA" id="ARBA00022833"/>
    </source>
</evidence>
<keyword evidence="3" id="KW-0862">Zinc</keyword>
<proteinExistence type="predicted"/>
<dbReference type="Pfam" id="PF12906">
    <property type="entry name" value="RINGv"/>
    <property type="match status" value="1"/>
</dbReference>
<name>A0A8J2SLF0_9STRA</name>
<evidence type="ECO:0000256" key="2">
    <source>
        <dbReference type="ARBA" id="ARBA00022771"/>
    </source>
</evidence>
<dbReference type="Pfam" id="PF13374">
    <property type="entry name" value="TPR_10"/>
    <property type="match status" value="1"/>
</dbReference>
<dbReference type="Gene3D" id="1.25.40.10">
    <property type="entry name" value="Tetratricopeptide repeat domain"/>
    <property type="match status" value="1"/>
</dbReference>
<evidence type="ECO:0000259" key="4">
    <source>
        <dbReference type="PROSITE" id="PS51292"/>
    </source>
</evidence>
<dbReference type="GO" id="GO:0008270">
    <property type="term" value="F:zinc ion binding"/>
    <property type="evidence" value="ECO:0007669"/>
    <property type="project" value="UniProtKB-KW"/>
</dbReference>
<organism evidence="5 6">
    <name type="scientific">Pelagomonas calceolata</name>
    <dbReference type="NCBI Taxonomy" id="35677"/>
    <lineage>
        <taxon>Eukaryota</taxon>
        <taxon>Sar</taxon>
        <taxon>Stramenopiles</taxon>
        <taxon>Ochrophyta</taxon>
        <taxon>Pelagophyceae</taxon>
        <taxon>Pelagomonadales</taxon>
        <taxon>Pelagomonadaceae</taxon>
        <taxon>Pelagomonas</taxon>
    </lineage>
</organism>
<dbReference type="Proteomes" id="UP000789595">
    <property type="component" value="Unassembled WGS sequence"/>
</dbReference>
<dbReference type="OrthoDB" id="771227at2759"/>
<dbReference type="InterPro" id="IPR011990">
    <property type="entry name" value="TPR-like_helical_dom_sf"/>
</dbReference>
<dbReference type="SUPFAM" id="SSF57850">
    <property type="entry name" value="RING/U-box"/>
    <property type="match status" value="1"/>
</dbReference>
<dbReference type="AlphaFoldDB" id="A0A8J2SLF0"/>
<dbReference type="PROSITE" id="PS51292">
    <property type="entry name" value="ZF_RING_CH"/>
    <property type="match status" value="1"/>
</dbReference>
<accession>A0A8J2SLF0</accession>
<reference evidence="5" key="1">
    <citation type="submission" date="2021-11" db="EMBL/GenBank/DDBJ databases">
        <authorList>
            <consortium name="Genoscope - CEA"/>
            <person name="William W."/>
        </authorList>
    </citation>
    <scope>NUCLEOTIDE SEQUENCE</scope>
</reference>
<comment type="caution">
    <text evidence="5">The sequence shown here is derived from an EMBL/GenBank/DDBJ whole genome shotgun (WGS) entry which is preliminary data.</text>
</comment>
<gene>
    <name evidence="5" type="ORF">PECAL_4P25190</name>
</gene>
<protein>
    <recommendedName>
        <fullName evidence="4">RING-CH-type domain-containing protein</fullName>
    </recommendedName>
</protein>
<dbReference type="EMBL" id="CAKKNE010000004">
    <property type="protein sequence ID" value="CAH0375193.1"/>
    <property type="molecule type" value="Genomic_DNA"/>
</dbReference>